<evidence type="ECO:0000256" key="1">
    <source>
        <dbReference type="ARBA" id="ARBA00004651"/>
    </source>
</evidence>
<evidence type="ECO:0000256" key="2">
    <source>
        <dbReference type="ARBA" id="ARBA00022475"/>
    </source>
</evidence>
<evidence type="ECO:0000256" key="10">
    <source>
        <dbReference type="ARBA" id="ARBA00023012"/>
    </source>
</evidence>
<evidence type="ECO:0000256" key="3">
    <source>
        <dbReference type="ARBA" id="ARBA00022553"/>
    </source>
</evidence>
<dbReference type="InterPro" id="IPR036890">
    <property type="entry name" value="HATPase_C_sf"/>
</dbReference>
<evidence type="ECO:0000256" key="9">
    <source>
        <dbReference type="ARBA" id="ARBA00022989"/>
    </source>
</evidence>
<dbReference type="InterPro" id="IPR003594">
    <property type="entry name" value="HATPase_dom"/>
</dbReference>
<feature type="transmembrane region" description="Helical" evidence="12">
    <location>
        <begin position="305"/>
        <end position="327"/>
    </location>
</feature>
<evidence type="ECO:0000259" key="14">
    <source>
        <dbReference type="Pfam" id="PF06580"/>
    </source>
</evidence>
<dbReference type="EC" id="2.7.13.3" evidence="15"/>
<gene>
    <name evidence="15" type="ORF">ACFPOF_15220</name>
</gene>
<feature type="transmembrane region" description="Helical" evidence="12">
    <location>
        <begin position="21"/>
        <end position="42"/>
    </location>
</feature>
<dbReference type="EMBL" id="JBHSMI010000025">
    <property type="protein sequence ID" value="MFC5404093.1"/>
    <property type="molecule type" value="Genomic_DNA"/>
</dbReference>
<dbReference type="PANTHER" id="PTHR34220:SF11">
    <property type="entry name" value="SENSOR PROTEIN KINASE HPTS"/>
    <property type="match status" value="1"/>
</dbReference>
<dbReference type="RefSeq" id="WP_378134062.1">
    <property type="nucleotide sequence ID" value="NZ_JBHSMI010000025.1"/>
</dbReference>
<organism evidence="15 16">
    <name type="scientific">Cohnella soli</name>
    <dbReference type="NCBI Taxonomy" id="425005"/>
    <lineage>
        <taxon>Bacteria</taxon>
        <taxon>Bacillati</taxon>
        <taxon>Bacillota</taxon>
        <taxon>Bacilli</taxon>
        <taxon>Bacillales</taxon>
        <taxon>Paenibacillaceae</taxon>
        <taxon>Cohnella</taxon>
    </lineage>
</organism>
<keyword evidence="6" id="KW-0547">Nucleotide-binding</keyword>
<keyword evidence="3" id="KW-0597">Phosphoprotein</keyword>
<keyword evidence="10" id="KW-0902">Two-component regulatory system</keyword>
<protein>
    <submittedName>
        <fullName evidence="15">Sensor histidine kinase</fullName>
        <ecNumber evidence="15">2.7.13.3</ecNumber>
    </submittedName>
</protein>
<dbReference type="Proteomes" id="UP001596113">
    <property type="component" value="Unassembled WGS sequence"/>
</dbReference>
<dbReference type="InterPro" id="IPR050640">
    <property type="entry name" value="Bact_2-comp_sensor_kinase"/>
</dbReference>
<evidence type="ECO:0000256" key="12">
    <source>
        <dbReference type="SAM" id="Phobius"/>
    </source>
</evidence>
<dbReference type="PANTHER" id="PTHR34220">
    <property type="entry name" value="SENSOR HISTIDINE KINASE YPDA"/>
    <property type="match status" value="1"/>
</dbReference>
<feature type="domain" description="Histidine kinase/HSP90-like ATPase" evidence="13">
    <location>
        <begin position="495"/>
        <end position="600"/>
    </location>
</feature>
<evidence type="ECO:0000259" key="13">
    <source>
        <dbReference type="Pfam" id="PF02518"/>
    </source>
</evidence>
<accession>A0ABW0HU91</accession>
<evidence type="ECO:0000256" key="6">
    <source>
        <dbReference type="ARBA" id="ARBA00022741"/>
    </source>
</evidence>
<evidence type="ECO:0000313" key="16">
    <source>
        <dbReference type="Proteomes" id="UP001596113"/>
    </source>
</evidence>
<comment type="caution">
    <text evidence="15">The sequence shown here is derived from an EMBL/GenBank/DDBJ whole genome shotgun (WGS) entry which is preliminary data.</text>
</comment>
<reference evidence="16" key="1">
    <citation type="journal article" date="2019" name="Int. J. Syst. Evol. Microbiol.">
        <title>The Global Catalogue of Microorganisms (GCM) 10K type strain sequencing project: providing services to taxonomists for standard genome sequencing and annotation.</title>
        <authorList>
            <consortium name="The Broad Institute Genomics Platform"/>
            <consortium name="The Broad Institute Genome Sequencing Center for Infectious Disease"/>
            <person name="Wu L."/>
            <person name="Ma J."/>
        </authorList>
    </citation>
    <scope>NUCLEOTIDE SEQUENCE [LARGE SCALE GENOMIC DNA]</scope>
    <source>
        <strain evidence="16">CGMCC 1.18575</strain>
    </source>
</reference>
<dbReference type="Pfam" id="PF02518">
    <property type="entry name" value="HATPase_c"/>
    <property type="match status" value="1"/>
</dbReference>
<evidence type="ECO:0000256" key="11">
    <source>
        <dbReference type="ARBA" id="ARBA00023136"/>
    </source>
</evidence>
<comment type="subcellular location">
    <subcellularLocation>
        <location evidence="1">Cell membrane</location>
        <topology evidence="1">Multi-pass membrane protein</topology>
    </subcellularLocation>
</comment>
<dbReference type="Gene3D" id="3.30.565.10">
    <property type="entry name" value="Histidine kinase-like ATPase, C-terminal domain"/>
    <property type="match status" value="1"/>
</dbReference>
<feature type="domain" description="Signal transduction histidine kinase internal region" evidence="14">
    <location>
        <begin position="397"/>
        <end position="470"/>
    </location>
</feature>
<keyword evidence="11 12" id="KW-0472">Membrane</keyword>
<keyword evidence="2" id="KW-1003">Cell membrane</keyword>
<keyword evidence="8" id="KW-0067">ATP-binding</keyword>
<evidence type="ECO:0000256" key="5">
    <source>
        <dbReference type="ARBA" id="ARBA00022692"/>
    </source>
</evidence>
<dbReference type="GO" id="GO:0004673">
    <property type="term" value="F:protein histidine kinase activity"/>
    <property type="evidence" value="ECO:0007669"/>
    <property type="project" value="UniProtKB-EC"/>
</dbReference>
<keyword evidence="9 12" id="KW-1133">Transmembrane helix</keyword>
<sequence length="601" mass="68450">MKRSIGKRFKRKTSIQTAIMINIFVVVTVLLTIVTYASYAIFSNFLVEQSRNNASMMTKEVMANVDFYFNEVEETIMDASSNPNVQIGVKDKAKISMKYYLSYIREIQNYFNNLTIFKPDIDEIIIVKADGTSLDSARKSVRLDYRFDSAEWFPDVHRTKGQAVFVGPHEQQYYYDSNAAATETVSAVAPIRDIYRKDSIIGSIVVNLNMSKIASILNRLSISPNHGVYLLDDKQKLVYKNVGPEQPSFGTEFTDLLRKSTDNGYLIQGSGSARQLLAFSRSEVNGWTLVWNVPLSDVASKLNQFRIIAVILFFAFIPIVWMIAYLISNRITSPVKQLMRQMSGFEKWIGQDHAGPSLPASGYHEIDVLSSRFRHMTGQINELINEAYKLELVHKDSELKALQARINPHFLYNTLQTIKSLSALGKNEEVGKLVTSLGRLFRYTIGNDHYMVALRDELKHLQHYLDIQILWLRHDVEVSFDVDERLHEVKIPRLSLQPIVENCFIHAFKRMDKPCRIGIRVALDDQAVAISIYDNGNGMTQADLAELRRRLAELDTRDEGHHIALLNVHRRLVLKFGPAFGLSIDSIEDEGFSVQIKLPVG</sequence>
<evidence type="ECO:0000256" key="4">
    <source>
        <dbReference type="ARBA" id="ARBA00022679"/>
    </source>
</evidence>
<dbReference type="Pfam" id="PF06580">
    <property type="entry name" value="His_kinase"/>
    <property type="match status" value="1"/>
</dbReference>
<dbReference type="SUPFAM" id="SSF55874">
    <property type="entry name" value="ATPase domain of HSP90 chaperone/DNA topoisomerase II/histidine kinase"/>
    <property type="match status" value="1"/>
</dbReference>
<evidence type="ECO:0000313" key="15">
    <source>
        <dbReference type="EMBL" id="MFC5404093.1"/>
    </source>
</evidence>
<proteinExistence type="predicted"/>
<keyword evidence="4 15" id="KW-0808">Transferase</keyword>
<dbReference type="Gene3D" id="6.10.340.10">
    <property type="match status" value="1"/>
</dbReference>
<name>A0ABW0HU91_9BACL</name>
<keyword evidence="7 15" id="KW-0418">Kinase</keyword>
<dbReference type="InterPro" id="IPR010559">
    <property type="entry name" value="Sig_transdc_His_kin_internal"/>
</dbReference>
<keyword evidence="16" id="KW-1185">Reference proteome</keyword>
<evidence type="ECO:0000256" key="7">
    <source>
        <dbReference type="ARBA" id="ARBA00022777"/>
    </source>
</evidence>
<keyword evidence="5 12" id="KW-0812">Transmembrane</keyword>
<evidence type="ECO:0000256" key="8">
    <source>
        <dbReference type="ARBA" id="ARBA00022840"/>
    </source>
</evidence>
<dbReference type="Gene3D" id="3.30.450.20">
    <property type="entry name" value="PAS domain"/>
    <property type="match status" value="2"/>
</dbReference>